<accession>A0A1F5DQ54</accession>
<dbReference type="PANTHER" id="PTHR40278:SF1">
    <property type="entry name" value="DNA UTILIZATION PROTEIN HOFN"/>
    <property type="match status" value="1"/>
</dbReference>
<evidence type="ECO:0000313" key="2">
    <source>
        <dbReference type="EMBL" id="OGD57141.1"/>
    </source>
</evidence>
<evidence type="ECO:0000313" key="3">
    <source>
        <dbReference type="Proteomes" id="UP000178764"/>
    </source>
</evidence>
<keyword evidence="1" id="KW-0175">Coiled coil</keyword>
<feature type="coiled-coil region" evidence="1">
    <location>
        <begin position="26"/>
        <end position="63"/>
    </location>
</feature>
<dbReference type="PANTHER" id="PTHR40278">
    <property type="entry name" value="DNA UTILIZATION PROTEIN HOFN"/>
    <property type="match status" value="1"/>
</dbReference>
<proteinExistence type="predicted"/>
<organism evidence="2 3">
    <name type="scientific">Candidatus Berkelbacteria bacterium RBG_13_40_8</name>
    <dbReference type="NCBI Taxonomy" id="1797467"/>
    <lineage>
        <taxon>Bacteria</taxon>
        <taxon>Candidatus Berkelbacteria</taxon>
    </lineage>
</organism>
<protein>
    <recommendedName>
        <fullName evidence="4">Fimbrial assembly protein</fullName>
    </recommendedName>
</protein>
<sequence length="168" mass="18821">MVAVILIATLGLILSSLKTNLLQPSLDNIKTEIDQANTGLSSYEKLEEEALFLNDRAKLAKELESQKAYWSQILQDLINSVPQEVQVTNLTADLSKTPNFVLQGNTNSEREVIKFKEKLDKSDFFKDVAFKSATTDEGTDTTAKTLKFSLEFNLEQKQAKTSTDKEVK</sequence>
<dbReference type="Proteomes" id="UP000178764">
    <property type="component" value="Unassembled WGS sequence"/>
</dbReference>
<dbReference type="Pfam" id="PF05137">
    <property type="entry name" value="PilN"/>
    <property type="match status" value="1"/>
</dbReference>
<name>A0A1F5DQ54_9BACT</name>
<reference evidence="2 3" key="1">
    <citation type="journal article" date="2016" name="Nat. Commun.">
        <title>Thousands of microbial genomes shed light on interconnected biogeochemical processes in an aquifer system.</title>
        <authorList>
            <person name="Anantharaman K."/>
            <person name="Brown C.T."/>
            <person name="Hug L.A."/>
            <person name="Sharon I."/>
            <person name="Castelle C.J."/>
            <person name="Probst A.J."/>
            <person name="Thomas B.C."/>
            <person name="Singh A."/>
            <person name="Wilkins M.J."/>
            <person name="Karaoz U."/>
            <person name="Brodie E.L."/>
            <person name="Williams K.H."/>
            <person name="Hubbard S.S."/>
            <person name="Banfield J.F."/>
        </authorList>
    </citation>
    <scope>NUCLEOTIDE SEQUENCE [LARGE SCALE GENOMIC DNA]</scope>
</reference>
<gene>
    <name evidence="2" type="ORF">A2V71_01760</name>
</gene>
<dbReference type="InterPro" id="IPR007813">
    <property type="entry name" value="PilN"/>
</dbReference>
<evidence type="ECO:0008006" key="4">
    <source>
        <dbReference type="Google" id="ProtNLM"/>
    </source>
</evidence>
<dbReference type="InterPro" id="IPR052534">
    <property type="entry name" value="Extracell_DNA_Util/SecSys_Comp"/>
</dbReference>
<dbReference type="EMBL" id="MEZT01000005">
    <property type="protein sequence ID" value="OGD57141.1"/>
    <property type="molecule type" value="Genomic_DNA"/>
</dbReference>
<dbReference type="AlphaFoldDB" id="A0A1F5DQ54"/>
<evidence type="ECO:0000256" key="1">
    <source>
        <dbReference type="SAM" id="Coils"/>
    </source>
</evidence>
<comment type="caution">
    <text evidence="2">The sequence shown here is derived from an EMBL/GenBank/DDBJ whole genome shotgun (WGS) entry which is preliminary data.</text>
</comment>